<evidence type="ECO:0000313" key="15">
    <source>
        <dbReference type="EMBL" id="AWB10032.1"/>
    </source>
</evidence>
<keyword evidence="9 13" id="KW-0460">Magnesium</keyword>
<sequence length="340" mass="39040">MSLEFLKNEAMEEIERASSSQEVLKIYSKYLGRKGLINELFTKMKDLAPDEKKKMGIELNSIKAFINEVRDKKLKMIKEREIYNNLSKVKIDNSLPGDCRNVGTLHPLTKVIDKIINIFVGIGYSIFEGPEIESDYYNFEALNIPKDHPAREMQDSFYLSNDFLLRTHTSPVQIRAMQSLRPPIRIIAPGKTYRRDAKDSRHSPVFHQVEGLAIGKRITFANLKGTLEYFAKSFFGEKCEIQFRPSYFPFTEPSAEVDIKCIFCEGKGCTICSHTGWLEVLGAGMVHPNVLRNVGYDPEEWQGFAFGMGPERLAMLKYSINDIRMFYDNDIRFIHSFIGS</sequence>
<keyword evidence="8 13" id="KW-0067">ATP-binding</keyword>
<evidence type="ECO:0000256" key="1">
    <source>
        <dbReference type="ARBA" id="ARBA00004496"/>
    </source>
</evidence>
<evidence type="ECO:0000256" key="5">
    <source>
        <dbReference type="ARBA" id="ARBA00022598"/>
    </source>
</evidence>
<dbReference type="InterPro" id="IPR006195">
    <property type="entry name" value="aa-tRNA-synth_II"/>
</dbReference>
<dbReference type="GO" id="GO:0000049">
    <property type="term" value="F:tRNA binding"/>
    <property type="evidence" value="ECO:0007669"/>
    <property type="project" value="InterPro"/>
</dbReference>
<reference evidence="15 16" key="1">
    <citation type="submission" date="2017-04" db="EMBL/GenBank/DDBJ databases">
        <title>Genomic insights into metabolism of Thermodesulfobium acidiphilum.</title>
        <authorList>
            <person name="Toshchakov S.V."/>
            <person name="Frolov E.N."/>
            <person name="Kublanov I.V."/>
            <person name="Samarov N.I."/>
            <person name="Novikov A."/>
            <person name="Lebedinsky A.V."/>
            <person name="Bonch-Osmolovskaya E.A."/>
            <person name="Chernyh N.A."/>
        </authorList>
    </citation>
    <scope>NUCLEOTIDE SEQUENCE [LARGE SCALE GENOMIC DNA]</scope>
    <source>
        <strain evidence="15 16">3127-1</strain>
    </source>
</reference>
<keyword evidence="6 13" id="KW-0479">Metal-binding</keyword>
<keyword evidence="11 13" id="KW-0030">Aminoacyl-tRNA synthetase</keyword>
<evidence type="ECO:0000256" key="11">
    <source>
        <dbReference type="ARBA" id="ARBA00023146"/>
    </source>
</evidence>
<dbReference type="Proteomes" id="UP000244792">
    <property type="component" value="Chromosome"/>
</dbReference>
<dbReference type="InterPro" id="IPR045864">
    <property type="entry name" value="aa-tRNA-synth_II/BPL/LPL"/>
</dbReference>
<comment type="cofactor">
    <cofactor evidence="13">
        <name>Mg(2+)</name>
        <dbReference type="ChEBI" id="CHEBI:18420"/>
    </cofactor>
    <text evidence="13">Binds 2 magnesium ions per tetramer.</text>
</comment>
<dbReference type="Pfam" id="PF02912">
    <property type="entry name" value="Phe_tRNA-synt_N"/>
    <property type="match status" value="1"/>
</dbReference>
<evidence type="ECO:0000256" key="8">
    <source>
        <dbReference type="ARBA" id="ARBA00022840"/>
    </source>
</evidence>
<dbReference type="PANTHER" id="PTHR11538">
    <property type="entry name" value="PHENYLALANYL-TRNA SYNTHETASE"/>
    <property type="match status" value="1"/>
</dbReference>
<dbReference type="HAMAP" id="MF_00281">
    <property type="entry name" value="Phe_tRNA_synth_alpha1"/>
    <property type="match status" value="1"/>
</dbReference>
<feature type="domain" description="Aminoacyl-transfer RNA synthetases class-II family profile" evidence="14">
    <location>
        <begin position="108"/>
        <end position="316"/>
    </location>
</feature>
<keyword evidence="7 13" id="KW-0547">Nucleotide-binding</keyword>
<dbReference type="InterPro" id="IPR022911">
    <property type="entry name" value="Phe_tRNA_ligase_alpha1_bac"/>
</dbReference>
<comment type="similarity">
    <text evidence="2 13">Belongs to the class-II aminoacyl-tRNA synthetase family. Phe-tRNA synthetase alpha subunit type 1 subfamily.</text>
</comment>
<dbReference type="GO" id="GO:0005737">
    <property type="term" value="C:cytoplasm"/>
    <property type="evidence" value="ECO:0007669"/>
    <property type="project" value="UniProtKB-SubCell"/>
</dbReference>
<dbReference type="InterPro" id="IPR002319">
    <property type="entry name" value="Phenylalanyl-tRNA_Synthase"/>
</dbReference>
<dbReference type="InterPro" id="IPR004529">
    <property type="entry name" value="Phe-tRNA-synth_IIc_asu"/>
</dbReference>
<dbReference type="OrthoDB" id="9800719at2"/>
<evidence type="ECO:0000313" key="16">
    <source>
        <dbReference type="Proteomes" id="UP000244792"/>
    </source>
</evidence>
<comment type="subcellular location">
    <subcellularLocation>
        <location evidence="1 13">Cytoplasm</location>
    </subcellularLocation>
</comment>
<feature type="binding site" evidence="13">
    <location>
        <position position="252"/>
    </location>
    <ligand>
        <name>Mg(2+)</name>
        <dbReference type="ChEBI" id="CHEBI:18420"/>
        <note>shared with beta subunit</note>
    </ligand>
</feature>
<evidence type="ECO:0000256" key="13">
    <source>
        <dbReference type="HAMAP-Rule" id="MF_00281"/>
    </source>
</evidence>
<evidence type="ECO:0000256" key="9">
    <source>
        <dbReference type="ARBA" id="ARBA00022842"/>
    </source>
</evidence>
<dbReference type="PANTHER" id="PTHR11538:SF41">
    <property type="entry name" value="PHENYLALANINE--TRNA LIGASE, MITOCHONDRIAL"/>
    <property type="match status" value="1"/>
</dbReference>
<comment type="subunit">
    <text evidence="3 13">Tetramer of two alpha and two beta subunits.</text>
</comment>
<gene>
    <name evidence="13" type="primary">pheS</name>
    <name evidence="15" type="ORF">TDSAC_0659</name>
</gene>
<dbReference type="NCBIfam" id="TIGR00468">
    <property type="entry name" value="pheS"/>
    <property type="match status" value="1"/>
</dbReference>
<dbReference type="GO" id="GO:0000287">
    <property type="term" value="F:magnesium ion binding"/>
    <property type="evidence" value="ECO:0007669"/>
    <property type="project" value="UniProtKB-UniRule"/>
</dbReference>
<keyword evidence="4 13" id="KW-0963">Cytoplasm</keyword>
<dbReference type="GO" id="GO:0005524">
    <property type="term" value="F:ATP binding"/>
    <property type="evidence" value="ECO:0007669"/>
    <property type="project" value="UniProtKB-UniRule"/>
</dbReference>
<proteinExistence type="inferred from homology"/>
<evidence type="ECO:0000256" key="6">
    <source>
        <dbReference type="ARBA" id="ARBA00022723"/>
    </source>
</evidence>
<evidence type="ECO:0000259" key="14">
    <source>
        <dbReference type="PROSITE" id="PS50862"/>
    </source>
</evidence>
<dbReference type="CDD" id="cd00496">
    <property type="entry name" value="PheRS_alpha_core"/>
    <property type="match status" value="1"/>
</dbReference>
<evidence type="ECO:0000256" key="3">
    <source>
        <dbReference type="ARBA" id="ARBA00011209"/>
    </source>
</evidence>
<keyword evidence="10 13" id="KW-0648">Protein biosynthesis</keyword>
<dbReference type="AlphaFoldDB" id="A0A2R4VZU5"/>
<accession>A0A2R4VZU5</accession>
<dbReference type="SUPFAM" id="SSF55681">
    <property type="entry name" value="Class II aaRS and biotin synthetases"/>
    <property type="match status" value="1"/>
</dbReference>
<evidence type="ECO:0000256" key="2">
    <source>
        <dbReference type="ARBA" id="ARBA00010207"/>
    </source>
</evidence>
<dbReference type="Gene3D" id="3.30.930.10">
    <property type="entry name" value="Bira Bifunctional Protein, Domain 2"/>
    <property type="match status" value="1"/>
</dbReference>
<keyword evidence="5 13" id="KW-0436">Ligase</keyword>
<evidence type="ECO:0000256" key="7">
    <source>
        <dbReference type="ARBA" id="ARBA00022741"/>
    </source>
</evidence>
<dbReference type="EC" id="6.1.1.20" evidence="13"/>
<evidence type="ECO:0000256" key="12">
    <source>
        <dbReference type="ARBA" id="ARBA00049255"/>
    </source>
</evidence>
<name>A0A2R4VZU5_THEAF</name>
<dbReference type="FunFam" id="3.30.930.10:FF:000003">
    <property type="entry name" value="Phenylalanine--tRNA ligase alpha subunit"/>
    <property type="match status" value="1"/>
</dbReference>
<dbReference type="EMBL" id="CP020921">
    <property type="protein sequence ID" value="AWB10032.1"/>
    <property type="molecule type" value="Genomic_DNA"/>
</dbReference>
<protein>
    <recommendedName>
        <fullName evidence="13">Phenylalanine--tRNA ligase alpha subunit</fullName>
        <ecNumber evidence="13">6.1.1.20</ecNumber>
    </recommendedName>
    <alternativeName>
        <fullName evidence="13">Phenylalanyl-tRNA synthetase alpha subunit</fullName>
        <shortName evidence="13">PheRS</shortName>
    </alternativeName>
</protein>
<comment type="catalytic activity">
    <reaction evidence="12 13">
        <text>tRNA(Phe) + L-phenylalanine + ATP = L-phenylalanyl-tRNA(Phe) + AMP + diphosphate + H(+)</text>
        <dbReference type="Rhea" id="RHEA:19413"/>
        <dbReference type="Rhea" id="RHEA-COMP:9668"/>
        <dbReference type="Rhea" id="RHEA-COMP:9699"/>
        <dbReference type="ChEBI" id="CHEBI:15378"/>
        <dbReference type="ChEBI" id="CHEBI:30616"/>
        <dbReference type="ChEBI" id="CHEBI:33019"/>
        <dbReference type="ChEBI" id="CHEBI:58095"/>
        <dbReference type="ChEBI" id="CHEBI:78442"/>
        <dbReference type="ChEBI" id="CHEBI:78531"/>
        <dbReference type="ChEBI" id="CHEBI:456215"/>
        <dbReference type="EC" id="6.1.1.20"/>
    </reaction>
</comment>
<dbReference type="InterPro" id="IPR010978">
    <property type="entry name" value="tRNA-bd_arm"/>
</dbReference>
<evidence type="ECO:0000256" key="10">
    <source>
        <dbReference type="ARBA" id="ARBA00022917"/>
    </source>
</evidence>
<evidence type="ECO:0000256" key="4">
    <source>
        <dbReference type="ARBA" id="ARBA00022490"/>
    </source>
</evidence>
<dbReference type="GO" id="GO:0006432">
    <property type="term" value="P:phenylalanyl-tRNA aminoacylation"/>
    <property type="evidence" value="ECO:0007669"/>
    <property type="project" value="UniProtKB-UniRule"/>
</dbReference>
<keyword evidence="16" id="KW-1185">Reference proteome</keyword>
<dbReference type="KEGG" id="taci:TDSAC_0659"/>
<organism evidence="15 16">
    <name type="scientific">Thermodesulfobium acidiphilum</name>
    <dbReference type="NCBI Taxonomy" id="1794699"/>
    <lineage>
        <taxon>Bacteria</taxon>
        <taxon>Pseudomonadati</taxon>
        <taxon>Thermodesulfobiota</taxon>
        <taxon>Thermodesulfobiia</taxon>
        <taxon>Thermodesulfobiales</taxon>
        <taxon>Thermodesulfobiaceae</taxon>
        <taxon>Thermodesulfobium</taxon>
    </lineage>
</organism>
<dbReference type="SUPFAM" id="SSF46589">
    <property type="entry name" value="tRNA-binding arm"/>
    <property type="match status" value="1"/>
</dbReference>
<dbReference type="GO" id="GO:0004826">
    <property type="term" value="F:phenylalanine-tRNA ligase activity"/>
    <property type="evidence" value="ECO:0007669"/>
    <property type="project" value="UniProtKB-UniRule"/>
</dbReference>
<dbReference type="InterPro" id="IPR004188">
    <property type="entry name" value="Phe-tRNA_ligase_II_N"/>
</dbReference>
<dbReference type="Pfam" id="PF01409">
    <property type="entry name" value="tRNA-synt_2d"/>
    <property type="match status" value="1"/>
</dbReference>
<dbReference type="PROSITE" id="PS50862">
    <property type="entry name" value="AA_TRNA_LIGASE_II"/>
    <property type="match status" value="1"/>
</dbReference>